<dbReference type="InParanoid" id="H6C507"/>
<dbReference type="HOGENOM" id="CLU_014633_1_1_1"/>
<keyword evidence="8" id="KW-0521">NADP</keyword>
<dbReference type="Proteomes" id="UP000007304">
    <property type="component" value="Unassembled WGS sequence"/>
</dbReference>
<organism evidence="14 15">
    <name type="scientific">Exophiala dermatitidis (strain ATCC 34100 / CBS 525.76 / NIH/UT8656)</name>
    <name type="common">Black yeast</name>
    <name type="synonym">Wangiella dermatitidis</name>
    <dbReference type="NCBI Taxonomy" id="858893"/>
    <lineage>
        <taxon>Eukaryota</taxon>
        <taxon>Fungi</taxon>
        <taxon>Dikarya</taxon>
        <taxon>Ascomycota</taxon>
        <taxon>Pezizomycotina</taxon>
        <taxon>Eurotiomycetes</taxon>
        <taxon>Chaetothyriomycetidae</taxon>
        <taxon>Chaetothyriales</taxon>
        <taxon>Herpotrichiellaceae</taxon>
        <taxon>Exophiala</taxon>
    </lineage>
</organism>
<feature type="compositionally biased region" description="Low complexity" evidence="13">
    <location>
        <begin position="557"/>
        <end position="568"/>
    </location>
</feature>
<evidence type="ECO:0000256" key="10">
    <source>
        <dbReference type="ARBA" id="ARBA00030351"/>
    </source>
</evidence>
<dbReference type="EMBL" id="JH226135">
    <property type="protein sequence ID" value="EHY58908.1"/>
    <property type="molecule type" value="Genomic_DNA"/>
</dbReference>
<evidence type="ECO:0000256" key="4">
    <source>
        <dbReference type="ARBA" id="ARBA00012881"/>
    </source>
</evidence>
<evidence type="ECO:0000256" key="6">
    <source>
        <dbReference type="ARBA" id="ARBA00022630"/>
    </source>
</evidence>
<accession>H6C507</accession>
<dbReference type="GeneID" id="20311549"/>
<evidence type="ECO:0000256" key="13">
    <source>
        <dbReference type="SAM" id="MobiDB-lite"/>
    </source>
</evidence>
<evidence type="ECO:0000256" key="3">
    <source>
        <dbReference type="ARBA" id="ARBA00007588"/>
    </source>
</evidence>
<comment type="catalytic activity">
    <reaction evidence="12">
        <text>L-ornithine + NADH + O2 = N(5)-hydroxy-L-ornithine + NAD(+) + H2O</text>
        <dbReference type="Rhea" id="RHEA:41512"/>
        <dbReference type="ChEBI" id="CHEBI:15377"/>
        <dbReference type="ChEBI" id="CHEBI:15379"/>
        <dbReference type="ChEBI" id="CHEBI:46911"/>
        <dbReference type="ChEBI" id="CHEBI:57540"/>
        <dbReference type="ChEBI" id="CHEBI:57945"/>
        <dbReference type="ChEBI" id="CHEBI:78275"/>
        <dbReference type="EC" id="1.14.13.196"/>
    </reaction>
</comment>
<dbReference type="SUPFAM" id="SSF51905">
    <property type="entry name" value="FAD/NAD(P)-binding domain"/>
    <property type="match status" value="2"/>
</dbReference>
<dbReference type="EC" id="1.14.13.196" evidence="4"/>
<evidence type="ECO:0000313" key="15">
    <source>
        <dbReference type="Proteomes" id="UP000007304"/>
    </source>
</evidence>
<dbReference type="AlphaFoldDB" id="H6C507"/>
<evidence type="ECO:0000256" key="9">
    <source>
        <dbReference type="ARBA" id="ARBA00023002"/>
    </source>
</evidence>
<proteinExistence type="inferred from homology"/>
<keyword evidence="15" id="KW-1185">Reference proteome</keyword>
<dbReference type="InterPro" id="IPR036188">
    <property type="entry name" value="FAD/NAD-bd_sf"/>
</dbReference>
<gene>
    <name evidence="14" type="ORF">HMPREF1120_06910</name>
</gene>
<evidence type="ECO:0000256" key="5">
    <source>
        <dbReference type="ARBA" id="ARBA00018612"/>
    </source>
</evidence>
<evidence type="ECO:0000256" key="7">
    <source>
        <dbReference type="ARBA" id="ARBA00022827"/>
    </source>
</evidence>
<evidence type="ECO:0000256" key="2">
    <source>
        <dbReference type="ARBA" id="ARBA00004924"/>
    </source>
</evidence>
<evidence type="ECO:0000256" key="8">
    <source>
        <dbReference type="ARBA" id="ARBA00022857"/>
    </source>
</evidence>
<dbReference type="Gene3D" id="3.50.50.60">
    <property type="entry name" value="FAD/NAD(P)-binding domain"/>
    <property type="match status" value="1"/>
</dbReference>
<dbReference type="InterPro" id="IPR025700">
    <property type="entry name" value="Lys/Orn_oxygenase"/>
</dbReference>
<reference evidence="14" key="1">
    <citation type="submission" date="2011-07" db="EMBL/GenBank/DDBJ databases">
        <title>The Genome Sequence of Exophiala (Wangiella) dermatitidis NIH/UT8656.</title>
        <authorList>
            <consortium name="The Broad Institute Genome Sequencing Platform"/>
            <person name="Cuomo C."/>
            <person name="Wang Z."/>
            <person name="Hunicke-Smith S."/>
            <person name="Szanislo P.J."/>
            <person name="Earl A."/>
            <person name="Young S.K."/>
            <person name="Zeng Q."/>
            <person name="Gargeya S."/>
            <person name="Fitzgerald M."/>
            <person name="Haas B."/>
            <person name="Abouelleil A."/>
            <person name="Alvarado L."/>
            <person name="Arachchi H.M."/>
            <person name="Berlin A."/>
            <person name="Brown A."/>
            <person name="Chapman S.B."/>
            <person name="Chen Z."/>
            <person name="Dunbar C."/>
            <person name="Freedman E."/>
            <person name="Gearin G."/>
            <person name="Gellesch M."/>
            <person name="Goldberg J."/>
            <person name="Griggs A."/>
            <person name="Gujja S."/>
            <person name="Heiman D."/>
            <person name="Howarth C."/>
            <person name="Larson L."/>
            <person name="Lui A."/>
            <person name="MacDonald P.J.P."/>
            <person name="Montmayeur A."/>
            <person name="Murphy C."/>
            <person name="Neiman D."/>
            <person name="Pearson M."/>
            <person name="Priest M."/>
            <person name="Roberts A."/>
            <person name="Saif S."/>
            <person name="Shea T."/>
            <person name="Shenoy N."/>
            <person name="Sisk P."/>
            <person name="Stolte C."/>
            <person name="Sykes S."/>
            <person name="Wortman J."/>
            <person name="Nusbaum C."/>
            <person name="Birren B."/>
        </authorList>
    </citation>
    <scope>NUCLEOTIDE SEQUENCE</scope>
    <source>
        <strain evidence="14">NIH/UT8656</strain>
    </source>
</reference>
<dbReference type="eggNOG" id="ENOG502QPIW">
    <property type="taxonomic scope" value="Eukaryota"/>
</dbReference>
<evidence type="ECO:0000313" key="14">
    <source>
        <dbReference type="EMBL" id="EHY58908.1"/>
    </source>
</evidence>
<feature type="region of interest" description="Disordered" evidence="13">
    <location>
        <begin position="50"/>
        <end position="99"/>
    </location>
</feature>
<feature type="region of interest" description="Disordered" evidence="13">
    <location>
        <begin position="549"/>
        <end position="584"/>
    </location>
</feature>
<comment type="catalytic activity">
    <reaction evidence="11">
        <text>L-ornithine + NADPH + O2 = N(5)-hydroxy-L-ornithine + NADP(+) + H2O</text>
        <dbReference type="Rhea" id="RHEA:41508"/>
        <dbReference type="ChEBI" id="CHEBI:15377"/>
        <dbReference type="ChEBI" id="CHEBI:15379"/>
        <dbReference type="ChEBI" id="CHEBI:46911"/>
        <dbReference type="ChEBI" id="CHEBI:57783"/>
        <dbReference type="ChEBI" id="CHEBI:58349"/>
        <dbReference type="ChEBI" id="CHEBI:78275"/>
        <dbReference type="EC" id="1.14.13.196"/>
    </reaction>
</comment>
<dbReference type="OrthoDB" id="76038at2759"/>
<keyword evidence="9" id="KW-0560">Oxidoreductase</keyword>
<keyword evidence="6" id="KW-0285">Flavoprotein</keyword>
<comment type="pathway">
    <text evidence="2">Siderophore biosynthesis.</text>
</comment>
<dbReference type="GO" id="GO:0016491">
    <property type="term" value="F:oxidoreductase activity"/>
    <property type="evidence" value="ECO:0007669"/>
    <property type="project" value="UniProtKB-KW"/>
</dbReference>
<feature type="compositionally biased region" description="Polar residues" evidence="13">
    <location>
        <begin position="66"/>
        <end position="80"/>
    </location>
</feature>
<evidence type="ECO:0000256" key="11">
    <source>
        <dbReference type="ARBA" id="ARBA00047598"/>
    </source>
</evidence>
<evidence type="ECO:0000256" key="1">
    <source>
        <dbReference type="ARBA" id="ARBA00001974"/>
    </source>
</evidence>
<dbReference type="RefSeq" id="XP_009159369.1">
    <property type="nucleotide sequence ID" value="XM_009161121.1"/>
</dbReference>
<comment type="cofactor">
    <cofactor evidence="1">
        <name>FAD</name>
        <dbReference type="ChEBI" id="CHEBI:57692"/>
    </cofactor>
</comment>
<comment type="similarity">
    <text evidence="3">Belongs to the lysine N(6)-hydroxylase/L-ornithine N(5)-oxygenase family.</text>
</comment>
<dbReference type="PANTHER" id="PTHR38663:SF1">
    <property type="entry name" value="L-ORNITHINE N(5)-MONOOXYGENASE"/>
    <property type="match status" value="1"/>
</dbReference>
<evidence type="ECO:0000256" key="12">
    <source>
        <dbReference type="ARBA" id="ARBA00049248"/>
    </source>
</evidence>
<dbReference type="VEuPathDB" id="FungiDB:HMPREF1120_06910"/>
<sequence length="603" mass="67678">MIYDVAIIGAGPCGLAVASRLRESTPSALFTDDEHARYWKRFSKLETIESERKRNRRTEKKNNRTGSQGSNTSNDSEGTQNNSNASNSSSEEEEDDKGHDKSIIVLDAHSNEWMSAWKEKFRNLQIDHLRSPLFFHPDPRDRDGLLAFSHFSGRTPELEEIQNVVGREISKHQAKKSKSRGRRQVSRHLRIDDRDRIDYYTPSSQLFEDFCRDIIERYRLRNLIHQARVQTIEYGDVGGLFGNNLFSLVTDSKETILARTVVLAVGPGAKPSIPRDCNLRLETGTGSVCHCFDSTGGTCLPEHVARKIEARVPTCVVVVGGGLTSAQIADLMIRRGVRKVFLLLRGKYKLKHFDVDLEWVSKLRNQQMSVFWSADTDEERFQFLAQARNGGSITPKYDKILRKHVASGAVTILTQTCITRGTWAESSQTWSLDITPPHPGFPDQIDHIVYATGVPPKIENVACMQEILERHPIKAINGLPCINNDLMWNDDVPLFLTGGLAGLRLGPGAGNLAGARQGAERIAWKIDELLEPDENEIPNQTEMILDSMEEKKGRKLSSQQGNQGSSQGWNLNRKSKLSMEQERSEFTGGFANQFQALATVEGY</sequence>
<dbReference type="Pfam" id="PF13434">
    <property type="entry name" value="Lys_Orn_oxgnase"/>
    <property type="match status" value="1"/>
</dbReference>
<dbReference type="PANTHER" id="PTHR38663">
    <property type="match status" value="1"/>
</dbReference>
<keyword evidence="7" id="KW-0274">FAD</keyword>
<name>H6C507_EXODN</name>
<protein>
    <recommendedName>
        <fullName evidence="5">L-ornithine N(5)-monooxygenase</fullName>
        <ecNumber evidence="4">1.14.13.196</ecNumber>
    </recommendedName>
    <alternativeName>
        <fullName evidence="10">L-ornithine N(5)-oxygenase</fullName>
    </alternativeName>
</protein>
<dbReference type="OMA" id="KHGRKMN"/>